<dbReference type="Proteomes" id="UP000193711">
    <property type="component" value="Unassembled WGS sequence"/>
</dbReference>
<dbReference type="PRINTS" id="PR00377">
    <property type="entry name" value="IMPHPHTASES"/>
</dbReference>
<dbReference type="EC" id="3.1.3.15" evidence="4"/>
<keyword evidence="7" id="KW-0378">Hydrolase</keyword>
<organism evidence="14 15">
    <name type="scientific">Rathayibacter oskolensis</name>
    <dbReference type="NCBI Taxonomy" id="1891671"/>
    <lineage>
        <taxon>Bacteria</taxon>
        <taxon>Bacillati</taxon>
        <taxon>Actinomycetota</taxon>
        <taxon>Actinomycetes</taxon>
        <taxon>Micrococcales</taxon>
        <taxon>Microbacteriaceae</taxon>
        <taxon>Rathayibacter</taxon>
    </lineage>
</organism>
<dbReference type="FunFam" id="3.30.540.10:FF:000003">
    <property type="entry name" value="Inositol-1-monophosphatase"/>
    <property type="match status" value="1"/>
</dbReference>
<evidence type="ECO:0000256" key="12">
    <source>
        <dbReference type="PIRSR" id="PIRSR600760-2"/>
    </source>
</evidence>
<dbReference type="STRING" id="1891671.SAMN06295885_2874"/>
<comment type="cofactor">
    <cofactor evidence="1 12">
        <name>Mg(2+)</name>
        <dbReference type="ChEBI" id="CHEBI:18420"/>
    </cofactor>
</comment>
<evidence type="ECO:0000256" key="8">
    <source>
        <dbReference type="ARBA" id="ARBA00022842"/>
    </source>
</evidence>
<evidence type="ECO:0000256" key="3">
    <source>
        <dbReference type="ARBA" id="ARBA00009759"/>
    </source>
</evidence>
<sequence>MRAEPRDHTSSHDPPLVKSAPTEVPQYRGAVTPSLDDDLRLALRLADAADGISRERFLAIDLVVTTKPDRTPVTDADRAVEEAIRGILASERPGDSILGEELGTSGDSSRQWILDPIDGTAHFLRGVPIWATLIALAVDGVPVVGVVSAPALGKRWWAAKGFGAWVDESAGAVGRIELPEELRGVLAAPAGEEPRRIRVSQVADLTDATFSYNSIQQWDGAGRLDQLLDLARTVFRDRAYGDAWAYMLVAEGLIDGAGEFDVKPYDLAALVPIIEEAGGRFTSVDGESGPWHGSALATNGVLHDDVLAIVAAR</sequence>
<dbReference type="InterPro" id="IPR020583">
    <property type="entry name" value="Inositol_monoP_metal-BS"/>
</dbReference>
<feature type="binding site" evidence="12">
    <location>
        <position position="100"/>
    </location>
    <ligand>
        <name>Mg(2+)</name>
        <dbReference type="ChEBI" id="CHEBI:18420"/>
        <label>1</label>
        <note>catalytic</note>
    </ligand>
</feature>
<keyword evidence="15" id="KW-1185">Reference proteome</keyword>
<evidence type="ECO:0000256" key="11">
    <source>
        <dbReference type="ARBA" id="ARBA00053547"/>
    </source>
</evidence>
<evidence type="ECO:0000256" key="9">
    <source>
        <dbReference type="ARBA" id="ARBA00033209"/>
    </source>
</evidence>
<comment type="function">
    <text evidence="11">Catalyzes the dephosphorylation of histidinol-phosphate to histidinol, the direct precursor of histidine.</text>
</comment>
<dbReference type="PANTHER" id="PTHR43200:SF6">
    <property type="entry name" value="3'(2'),5'-BISPHOSPHATE NUCLEOTIDASE"/>
    <property type="match status" value="1"/>
</dbReference>
<dbReference type="InterPro" id="IPR000760">
    <property type="entry name" value="Inositol_monophosphatase-like"/>
</dbReference>
<dbReference type="Pfam" id="PF00459">
    <property type="entry name" value="Inositol_P"/>
    <property type="match status" value="1"/>
</dbReference>
<dbReference type="Gene3D" id="3.40.190.80">
    <property type="match status" value="1"/>
</dbReference>
<dbReference type="PROSITE" id="PS00629">
    <property type="entry name" value="IMP_1"/>
    <property type="match status" value="1"/>
</dbReference>
<accession>A0A1X7P9D9</accession>
<evidence type="ECO:0000256" key="10">
    <source>
        <dbReference type="ARBA" id="ARBA00049158"/>
    </source>
</evidence>
<protein>
    <recommendedName>
        <fullName evidence="5">Histidinol-phosphatase</fullName>
        <ecNumber evidence="4">3.1.3.15</ecNumber>
    </recommendedName>
    <alternativeName>
        <fullName evidence="9">Histidinol-phosphate phosphatase</fullName>
    </alternativeName>
</protein>
<reference evidence="15" key="1">
    <citation type="submission" date="2017-04" db="EMBL/GenBank/DDBJ databases">
        <authorList>
            <person name="Varghese N."/>
            <person name="Submissions S."/>
        </authorList>
    </citation>
    <scope>NUCLEOTIDE SEQUENCE [LARGE SCALE GENOMIC DNA]</scope>
    <source>
        <strain evidence="15">VKM Ac-2121</strain>
    </source>
</reference>
<evidence type="ECO:0000256" key="6">
    <source>
        <dbReference type="ARBA" id="ARBA00022723"/>
    </source>
</evidence>
<name>A0A1X7P9D9_9MICO</name>
<feature type="binding site" evidence="12">
    <location>
        <position position="115"/>
    </location>
    <ligand>
        <name>Mg(2+)</name>
        <dbReference type="ChEBI" id="CHEBI:18420"/>
        <label>1</label>
        <note>catalytic</note>
    </ligand>
</feature>
<dbReference type="GO" id="GO:0046872">
    <property type="term" value="F:metal ion binding"/>
    <property type="evidence" value="ECO:0007669"/>
    <property type="project" value="UniProtKB-KW"/>
</dbReference>
<dbReference type="EMBL" id="FXBM01000002">
    <property type="protein sequence ID" value="SMH46979.1"/>
    <property type="molecule type" value="Genomic_DNA"/>
</dbReference>
<comment type="catalytic activity">
    <reaction evidence="10">
        <text>L-histidinol phosphate + H2O = L-histidinol + phosphate</text>
        <dbReference type="Rhea" id="RHEA:14465"/>
        <dbReference type="ChEBI" id="CHEBI:15377"/>
        <dbReference type="ChEBI" id="CHEBI:43474"/>
        <dbReference type="ChEBI" id="CHEBI:57699"/>
        <dbReference type="ChEBI" id="CHEBI:57980"/>
        <dbReference type="EC" id="3.1.3.15"/>
    </reaction>
</comment>
<comment type="similarity">
    <text evidence="3">Belongs to the inositol monophosphatase superfamily.</text>
</comment>
<evidence type="ECO:0000256" key="2">
    <source>
        <dbReference type="ARBA" id="ARBA00004970"/>
    </source>
</evidence>
<feature type="binding site" evidence="12">
    <location>
        <position position="117"/>
    </location>
    <ligand>
        <name>Mg(2+)</name>
        <dbReference type="ChEBI" id="CHEBI:18420"/>
        <label>1</label>
        <note>catalytic</note>
    </ligand>
</feature>
<keyword evidence="8 12" id="KW-0460">Magnesium</keyword>
<dbReference type="GO" id="GO:0000105">
    <property type="term" value="P:L-histidine biosynthetic process"/>
    <property type="evidence" value="ECO:0007669"/>
    <property type="project" value="TreeGrafter"/>
</dbReference>
<comment type="pathway">
    <text evidence="2">Amino-acid biosynthesis; L-histidine biosynthesis; L-histidine from 5-phospho-alpha-D-ribose 1-diphosphate: step 8/9.</text>
</comment>
<evidence type="ECO:0000256" key="1">
    <source>
        <dbReference type="ARBA" id="ARBA00001946"/>
    </source>
</evidence>
<dbReference type="AlphaFoldDB" id="A0A1X7P9D9"/>
<proteinExistence type="inferred from homology"/>
<keyword evidence="6 12" id="KW-0479">Metal-binding</keyword>
<feature type="compositionally biased region" description="Basic and acidic residues" evidence="13">
    <location>
        <begin position="1"/>
        <end position="11"/>
    </location>
</feature>
<evidence type="ECO:0000313" key="15">
    <source>
        <dbReference type="Proteomes" id="UP000193711"/>
    </source>
</evidence>
<dbReference type="PANTHER" id="PTHR43200">
    <property type="entry name" value="PHOSPHATASE"/>
    <property type="match status" value="1"/>
</dbReference>
<evidence type="ECO:0000256" key="7">
    <source>
        <dbReference type="ARBA" id="ARBA00022801"/>
    </source>
</evidence>
<feature type="region of interest" description="Disordered" evidence="13">
    <location>
        <begin position="1"/>
        <end position="30"/>
    </location>
</feature>
<dbReference type="SUPFAM" id="SSF56655">
    <property type="entry name" value="Carbohydrate phosphatase"/>
    <property type="match status" value="1"/>
</dbReference>
<feature type="binding site" evidence="12">
    <location>
        <position position="266"/>
    </location>
    <ligand>
        <name>Mg(2+)</name>
        <dbReference type="ChEBI" id="CHEBI:18420"/>
        <label>1</label>
        <note>catalytic</note>
    </ligand>
</feature>
<evidence type="ECO:0000256" key="13">
    <source>
        <dbReference type="SAM" id="MobiDB-lite"/>
    </source>
</evidence>
<evidence type="ECO:0000313" key="14">
    <source>
        <dbReference type="EMBL" id="SMH46979.1"/>
    </source>
</evidence>
<evidence type="ECO:0000256" key="4">
    <source>
        <dbReference type="ARBA" id="ARBA00013085"/>
    </source>
</evidence>
<dbReference type="InterPro" id="IPR051090">
    <property type="entry name" value="Inositol_monoP_superfamily"/>
</dbReference>
<dbReference type="GO" id="GO:0004401">
    <property type="term" value="F:histidinol-phosphatase activity"/>
    <property type="evidence" value="ECO:0007669"/>
    <property type="project" value="UniProtKB-EC"/>
</dbReference>
<evidence type="ECO:0000256" key="5">
    <source>
        <dbReference type="ARBA" id="ARBA00021697"/>
    </source>
</evidence>
<feature type="binding site" evidence="12">
    <location>
        <position position="118"/>
    </location>
    <ligand>
        <name>Mg(2+)</name>
        <dbReference type="ChEBI" id="CHEBI:18420"/>
        <label>1</label>
        <note>catalytic</note>
    </ligand>
</feature>
<gene>
    <name evidence="14" type="ORF">SAMN06295885_2874</name>
</gene>
<dbReference type="Gene3D" id="3.30.540.10">
    <property type="entry name" value="Fructose-1,6-Bisphosphatase, subunit A, domain 1"/>
    <property type="match status" value="1"/>
</dbReference>